<dbReference type="InterPro" id="IPR043132">
    <property type="entry name" value="BCAT-like_C"/>
</dbReference>
<dbReference type="InterPro" id="IPR036038">
    <property type="entry name" value="Aminotransferase-like"/>
</dbReference>
<dbReference type="EC" id="4.1.3.38" evidence="6"/>
<keyword evidence="6" id="KW-0456">Lyase</keyword>
<dbReference type="InterPro" id="IPR001544">
    <property type="entry name" value="Aminotrans_IV"/>
</dbReference>
<dbReference type="PANTHER" id="PTHR42743">
    <property type="entry name" value="AMINO-ACID AMINOTRANSFERASE"/>
    <property type="match status" value="1"/>
</dbReference>
<dbReference type="PANTHER" id="PTHR42743:SF11">
    <property type="entry name" value="AMINODEOXYCHORISMATE LYASE"/>
    <property type="match status" value="1"/>
</dbReference>
<name>A0ABV6DTW5_9BACL</name>
<dbReference type="NCBIfam" id="NF005800">
    <property type="entry name" value="PRK07650.1"/>
    <property type="match status" value="1"/>
</dbReference>
<protein>
    <submittedName>
        <fullName evidence="6">Aminodeoxychorismate lyase</fullName>
        <ecNumber evidence="6">4.1.3.38</ecNumber>
    </submittedName>
</protein>
<dbReference type="Pfam" id="PF01063">
    <property type="entry name" value="Aminotran_4"/>
    <property type="match status" value="1"/>
</dbReference>
<dbReference type="Gene3D" id="3.20.10.10">
    <property type="entry name" value="D-amino Acid Aminotransferase, subunit A, domain 2"/>
    <property type="match status" value="1"/>
</dbReference>
<evidence type="ECO:0000256" key="1">
    <source>
        <dbReference type="ARBA" id="ARBA00001933"/>
    </source>
</evidence>
<keyword evidence="7" id="KW-1185">Reference proteome</keyword>
<evidence type="ECO:0000256" key="3">
    <source>
        <dbReference type="ARBA" id="ARBA00022898"/>
    </source>
</evidence>
<organism evidence="6 7">
    <name type="scientific">Paenibacillus chartarius</name>
    <dbReference type="NCBI Taxonomy" id="747481"/>
    <lineage>
        <taxon>Bacteria</taxon>
        <taxon>Bacillati</taxon>
        <taxon>Bacillota</taxon>
        <taxon>Bacilli</taxon>
        <taxon>Bacillales</taxon>
        <taxon>Paenibacillaceae</taxon>
        <taxon>Paenibacillus</taxon>
    </lineage>
</organism>
<evidence type="ECO:0000313" key="7">
    <source>
        <dbReference type="Proteomes" id="UP001589776"/>
    </source>
</evidence>
<dbReference type="InterPro" id="IPR043131">
    <property type="entry name" value="BCAT-like_N"/>
</dbReference>
<evidence type="ECO:0000256" key="2">
    <source>
        <dbReference type="ARBA" id="ARBA00009320"/>
    </source>
</evidence>
<reference evidence="6 7" key="1">
    <citation type="submission" date="2024-09" db="EMBL/GenBank/DDBJ databases">
        <authorList>
            <person name="Sun Q."/>
            <person name="Mori K."/>
        </authorList>
    </citation>
    <scope>NUCLEOTIDE SEQUENCE [LARGE SCALE GENOMIC DNA]</scope>
    <source>
        <strain evidence="6 7">CCM 7759</strain>
    </source>
</reference>
<keyword evidence="3 5" id="KW-0663">Pyridoxal phosphate</keyword>
<gene>
    <name evidence="6" type="primary">pabC</name>
    <name evidence="6" type="ORF">ACFFK0_27250</name>
</gene>
<dbReference type="EMBL" id="JBHLWN010000110">
    <property type="protein sequence ID" value="MFC0216097.1"/>
    <property type="molecule type" value="Genomic_DNA"/>
</dbReference>
<dbReference type="PROSITE" id="PS00770">
    <property type="entry name" value="AA_TRANSFER_CLASS_4"/>
    <property type="match status" value="1"/>
</dbReference>
<proteinExistence type="inferred from homology"/>
<comment type="caution">
    <text evidence="6">The sequence shown here is derived from an EMBL/GenBank/DDBJ whole genome shotgun (WGS) entry which is preliminary data.</text>
</comment>
<evidence type="ECO:0000256" key="5">
    <source>
        <dbReference type="RuleBase" id="RU004516"/>
    </source>
</evidence>
<dbReference type="SUPFAM" id="SSF56752">
    <property type="entry name" value="D-aminoacid aminotransferase-like PLP-dependent enzymes"/>
    <property type="match status" value="1"/>
</dbReference>
<dbReference type="GO" id="GO:0008696">
    <property type="term" value="F:4-amino-4-deoxychorismate lyase activity"/>
    <property type="evidence" value="ECO:0007669"/>
    <property type="project" value="UniProtKB-EC"/>
</dbReference>
<dbReference type="CDD" id="cd00449">
    <property type="entry name" value="PLPDE_IV"/>
    <property type="match status" value="1"/>
</dbReference>
<dbReference type="RefSeq" id="WP_377473934.1">
    <property type="nucleotide sequence ID" value="NZ_JBHLWN010000110.1"/>
</dbReference>
<dbReference type="InterPro" id="IPR018300">
    <property type="entry name" value="Aminotrans_IV_CS"/>
</dbReference>
<dbReference type="InterPro" id="IPR050571">
    <property type="entry name" value="Class-IV_PLP-Dep_Aminotrnsfr"/>
</dbReference>
<dbReference type="Gene3D" id="3.30.470.10">
    <property type="match status" value="1"/>
</dbReference>
<evidence type="ECO:0000313" key="6">
    <source>
        <dbReference type="EMBL" id="MFC0216097.1"/>
    </source>
</evidence>
<comment type="similarity">
    <text evidence="2 4">Belongs to the class-IV pyridoxal-phosphate-dependent aminotransferase family.</text>
</comment>
<sequence length="298" mass="32726">MKIFMNGTLIEQAKAVVSAYDHGFLYGIGLFETFRTYGGRAFLLQQHLDRLADGCGQLRIEPGLSAPDVERQISELLQANGLADAYFRLTVTAGPNQLGLPSGEYEEPTIILYVKPLPPVDPVLEQRGKPLLQLRTARNTPEGAYRFKSLHYMNNYLAKIELSSLLAKPPISTAGTDASPPEGLMLTEQGFLAEGIVSNLFFIRGGCLYTPSLATGILPGITRAYVLELAAKQRIPVQEGLYTWGDLLSADEVFLTNSIQELVPVGALIDADLNRSDKTPGPITRQLLHHYRKEANNL</sequence>
<evidence type="ECO:0000256" key="4">
    <source>
        <dbReference type="RuleBase" id="RU004106"/>
    </source>
</evidence>
<accession>A0ABV6DTW5</accession>
<comment type="cofactor">
    <cofactor evidence="1 5">
        <name>pyridoxal 5'-phosphate</name>
        <dbReference type="ChEBI" id="CHEBI:597326"/>
    </cofactor>
</comment>
<dbReference type="Proteomes" id="UP001589776">
    <property type="component" value="Unassembled WGS sequence"/>
</dbReference>